<evidence type="ECO:0000256" key="10">
    <source>
        <dbReference type="RuleBase" id="RU361169"/>
    </source>
</evidence>
<dbReference type="GO" id="GO:0005975">
    <property type="term" value="P:carbohydrate metabolic process"/>
    <property type="evidence" value="ECO:0007669"/>
    <property type="project" value="InterPro"/>
</dbReference>
<dbReference type="GO" id="GO:0005576">
    <property type="term" value="C:extracellular region"/>
    <property type="evidence" value="ECO:0007669"/>
    <property type="project" value="UniProtKB-SubCell"/>
</dbReference>
<evidence type="ECO:0000256" key="7">
    <source>
        <dbReference type="ARBA" id="ARBA00023180"/>
    </source>
</evidence>
<comment type="similarity">
    <text evidence="2 10">Belongs to the glycosyl hydrolase 28 family.</text>
</comment>
<evidence type="ECO:0000256" key="2">
    <source>
        <dbReference type="ARBA" id="ARBA00008834"/>
    </source>
</evidence>
<feature type="compositionally biased region" description="Acidic residues" evidence="11">
    <location>
        <begin position="188"/>
        <end position="203"/>
    </location>
</feature>
<dbReference type="InterPro" id="IPR011050">
    <property type="entry name" value="Pectin_lyase_fold/virulence"/>
</dbReference>
<comment type="caution">
    <text evidence="13">The sequence shown here is derived from an EMBL/GenBank/DDBJ whole genome shotgun (WGS) entry which is preliminary data.</text>
</comment>
<keyword evidence="3" id="KW-0964">Secreted</keyword>
<keyword evidence="4" id="KW-0732">Signal</keyword>
<evidence type="ECO:0000256" key="6">
    <source>
        <dbReference type="ARBA" id="ARBA00023157"/>
    </source>
</evidence>
<dbReference type="GO" id="GO:0004650">
    <property type="term" value="F:polygalacturonase activity"/>
    <property type="evidence" value="ECO:0007669"/>
    <property type="project" value="InterPro"/>
</dbReference>
<dbReference type="InterPro" id="IPR012334">
    <property type="entry name" value="Pectin_lyas_fold"/>
</dbReference>
<feature type="region of interest" description="Disordered" evidence="11">
    <location>
        <begin position="176"/>
        <end position="206"/>
    </location>
</feature>
<keyword evidence="14" id="KW-1185">Reference proteome</keyword>
<keyword evidence="9" id="KW-0961">Cell wall biogenesis/degradation</keyword>
<dbReference type="Pfam" id="PF01467">
    <property type="entry name" value="CTP_transf_like"/>
    <property type="match status" value="1"/>
</dbReference>
<evidence type="ECO:0000256" key="3">
    <source>
        <dbReference type="ARBA" id="ARBA00022525"/>
    </source>
</evidence>
<dbReference type="InterPro" id="IPR014729">
    <property type="entry name" value="Rossmann-like_a/b/a_fold"/>
</dbReference>
<evidence type="ECO:0000256" key="1">
    <source>
        <dbReference type="ARBA" id="ARBA00004613"/>
    </source>
</evidence>
<dbReference type="Gene3D" id="2.160.20.10">
    <property type="entry name" value="Single-stranded right-handed beta-helix, Pectin lyase-like"/>
    <property type="match status" value="1"/>
</dbReference>
<evidence type="ECO:0000256" key="4">
    <source>
        <dbReference type="ARBA" id="ARBA00022729"/>
    </source>
</evidence>
<keyword evidence="6" id="KW-1015">Disulfide bond</keyword>
<keyword evidence="8 10" id="KW-0326">Glycosidase</keyword>
<protein>
    <recommendedName>
        <fullName evidence="12">Cytidyltransferase-like domain-containing protein</fullName>
    </recommendedName>
</protein>
<evidence type="ECO:0000313" key="13">
    <source>
        <dbReference type="EMBL" id="KAG2233665.1"/>
    </source>
</evidence>
<organism evidence="13 14">
    <name type="scientific">Thamnidium elegans</name>
    <dbReference type="NCBI Taxonomy" id="101142"/>
    <lineage>
        <taxon>Eukaryota</taxon>
        <taxon>Fungi</taxon>
        <taxon>Fungi incertae sedis</taxon>
        <taxon>Mucoromycota</taxon>
        <taxon>Mucoromycotina</taxon>
        <taxon>Mucoromycetes</taxon>
        <taxon>Mucorales</taxon>
        <taxon>Mucorineae</taxon>
        <taxon>Mucoraceae</taxon>
        <taxon>Thamnidium</taxon>
    </lineage>
</organism>
<dbReference type="Pfam" id="PF00295">
    <property type="entry name" value="Glyco_hydro_28"/>
    <property type="match status" value="1"/>
</dbReference>
<dbReference type="InterPro" id="IPR004821">
    <property type="entry name" value="Cyt_trans-like"/>
</dbReference>
<evidence type="ECO:0000256" key="11">
    <source>
        <dbReference type="SAM" id="MobiDB-lite"/>
    </source>
</evidence>
<dbReference type="EMBL" id="JAEPRE010000073">
    <property type="protein sequence ID" value="KAG2233665.1"/>
    <property type="molecule type" value="Genomic_DNA"/>
</dbReference>
<comment type="subcellular location">
    <subcellularLocation>
        <location evidence="1">Secreted</location>
    </subcellularLocation>
</comment>
<dbReference type="SUPFAM" id="SSF51126">
    <property type="entry name" value="Pectin lyase-like"/>
    <property type="match status" value="1"/>
</dbReference>
<dbReference type="Proteomes" id="UP000613177">
    <property type="component" value="Unassembled WGS sequence"/>
</dbReference>
<dbReference type="Gene3D" id="3.40.50.620">
    <property type="entry name" value="HUPs"/>
    <property type="match status" value="1"/>
</dbReference>
<accession>A0A8H7SP94</accession>
<proteinExistence type="inferred from homology"/>
<name>A0A8H7SP94_9FUNG</name>
<dbReference type="AlphaFoldDB" id="A0A8H7SP94"/>
<sequence>MTDLERYEAVRHCKWVDEVVQDAPWFVDQEFLDSHNIDYVAHDAEPYQSKESGDVYAFVKDQGRFFPTERTDGISTSDLITRIVRDYDAYLRRNLERGVTAKELNISFLKERKIKTKKSIQDLRRTIKTAINDSMLLWEDKSHEFIRGFSGVFGAEDVVDKIWKYRNRNRLMSDSVDSSRASSRVQSEEEEEEEEEEEDDDDDDQHKKYDSCEEIFLYLLLCPTGLMQQKLNMVQIFYSFVVISLIASFNLVQAGKVCTVQRSNRDDAITIIQAFNDCKNGGTVVFPRGQSFYPQSLITIKDLKNVNVQFYGNFVLPNYNTQFNGKGAFFELFGENINFEGNGAGTFVGTGQQWWDNKNNQGPIVFRITAKNSVFRNFRIFNAPNGHMAMTGCNNVIVEKVTMNSVSKSKNFAMNTDAWGCAWSDNLIFRDSVIYNGDDCAAINGGVSNITVSNVKCNGGHGFSVIGALATDGRYQTFKNIKVINSVCNDCLAGLTLKASPGRPGEMDGVRFQNIQLNRVAKPISITSHYFCDDSHQSACFGNDGTSIKFKNVFISGITGTSSSKDYPIININCAKNTPCENVNIKNVKIKEMKTTPGNICANLRGSEKMAHCKWVGGK</sequence>
<evidence type="ECO:0000256" key="5">
    <source>
        <dbReference type="ARBA" id="ARBA00022801"/>
    </source>
</evidence>
<dbReference type="GO" id="GO:0071555">
    <property type="term" value="P:cell wall organization"/>
    <property type="evidence" value="ECO:0007669"/>
    <property type="project" value="UniProtKB-KW"/>
</dbReference>
<evidence type="ECO:0000256" key="8">
    <source>
        <dbReference type="ARBA" id="ARBA00023295"/>
    </source>
</evidence>
<gene>
    <name evidence="13" type="ORF">INT48_008455</name>
</gene>
<feature type="compositionally biased region" description="Low complexity" evidence="11">
    <location>
        <begin position="176"/>
        <end position="185"/>
    </location>
</feature>
<keyword evidence="7" id="KW-0325">Glycoprotein</keyword>
<evidence type="ECO:0000259" key="12">
    <source>
        <dbReference type="Pfam" id="PF01467"/>
    </source>
</evidence>
<keyword evidence="5 10" id="KW-0378">Hydrolase</keyword>
<reference evidence="13" key="1">
    <citation type="submission" date="2021-01" db="EMBL/GenBank/DDBJ databases">
        <title>Metabolic potential, ecology and presence of endohyphal bacteria is reflected in genomic diversity of Mucoromycotina.</title>
        <authorList>
            <person name="Muszewska A."/>
            <person name="Okrasinska A."/>
            <person name="Steczkiewicz K."/>
            <person name="Drgas O."/>
            <person name="Orlowska M."/>
            <person name="Perlinska-Lenart U."/>
            <person name="Aleksandrzak-Piekarczyk T."/>
            <person name="Szatraj K."/>
            <person name="Zielenkiewicz U."/>
            <person name="Pilsyk S."/>
            <person name="Malc E."/>
            <person name="Mieczkowski P."/>
            <person name="Kruszewska J.S."/>
            <person name="Biernat P."/>
            <person name="Pawlowska J."/>
        </authorList>
    </citation>
    <scope>NUCLEOTIDE SEQUENCE</scope>
    <source>
        <strain evidence="13">WA0000018081</strain>
    </source>
</reference>
<feature type="domain" description="Cytidyltransferase-like" evidence="12">
    <location>
        <begin position="4"/>
        <end position="82"/>
    </location>
</feature>
<dbReference type="SUPFAM" id="SSF52374">
    <property type="entry name" value="Nucleotidylyl transferase"/>
    <property type="match status" value="1"/>
</dbReference>
<dbReference type="GO" id="GO:0046576">
    <property type="term" value="F:rhamnogalacturonan alpha-L-rhamnopyranosyl-(1-&gt;4)-alpha-D-galactopyranosyluronide lyase activity"/>
    <property type="evidence" value="ECO:0007669"/>
    <property type="project" value="UniProtKB-ARBA"/>
</dbReference>
<dbReference type="PANTHER" id="PTHR31736">
    <property type="match status" value="1"/>
</dbReference>
<evidence type="ECO:0000256" key="9">
    <source>
        <dbReference type="ARBA" id="ARBA00023316"/>
    </source>
</evidence>
<dbReference type="InterPro" id="IPR000743">
    <property type="entry name" value="Glyco_hydro_28"/>
</dbReference>
<evidence type="ECO:0000313" key="14">
    <source>
        <dbReference type="Proteomes" id="UP000613177"/>
    </source>
</evidence>
<dbReference type="PANTHER" id="PTHR31736:SF19">
    <property type="entry name" value="PECTIN LYASE SUPERFAMILY PROTEIN-RELATED"/>
    <property type="match status" value="1"/>
</dbReference>